<comment type="caution">
    <text evidence="2">The sequence shown here is derived from an EMBL/GenBank/DDBJ whole genome shotgun (WGS) entry which is preliminary data.</text>
</comment>
<feature type="region of interest" description="Disordered" evidence="1">
    <location>
        <begin position="98"/>
        <end position="117"/>
    </location>
</feature>
<dbReference type="RefSeq" id="WP_059054705.1">
    <property type="nucleotide sequence ID" value="NZ_LOJF01000009.1"/>
</dbReference>
<keyword evidence="3" id="KW-1185">Reference proteome</keyword>
<evidence type="ECO:0000313" key="3">
    <source>
        <dbReference type="Proteomes" id="UP000054078"/>
    </source>
</evidence>
<dbReference type="EMBL" id="LOJF01000009">
    <property type="protein sequence ID" value="KUH58556.1"/>
    <property type="molecule type" value="Genomic_DNA"/>
</dbReference>
<dbReference type="OrthoDB" id="2134917at2"/>
<organism evidence="2 3">
    <name type="scientific">Tractidigestivibacter scatoligenes</name>
    <name type="common">Olsenella scatoligenes</name>
    <dbReference type="NCBI Taxonomy" id="1299998"/>
    <lineage>
        <taxon>Bacteria</taxon>
        <taxon>Bacillati</taxon>
        <taxon>Actinomycetota</taxon>
        <taxon>Coriobacteriia</taxon>
        <taxon>Coriobacteriales</taxon>
        <taxon>Atopobiaceae</taxon>
        <taxon>Tractidigestivibacter</taxon>
    </lineage>
</organism>
<proteinExistence type="predicted"/>
<evidence type="ECO:0008006" key="4">
    <source>
        <dbReference type="Google" id="ProtNLM"/>
    </source>
</evidence>
<accession>A0A117J4A0</accession>
<name>A0A117J4A0_TRASO</name>
<evidence type="ECO:0000256" key="1">
    <source>
        <dbReference type="SAM" id="MobiDB-lite"/>
    </source>
</evidence>
<sequence>MADFDITDPFRKIFLASVGAVATTAEKSQEVIDGFVKKGELTVAQGKAINEELTRKAKEVMGDTSDAALRAKMEAMTAEERAEFAKKVASMASDIDADVVEPDSVEDAPVGDGDAKE</sequence>
<dbReference type="AlphaFoldDB" id="A0A117J4A0"/>
<gene>
    <name evidence="2" type="ORF">AUL39_06140</name>
</gene>
<protein>
    <recommendedName>
        <fullName evidence="4">Polyhydroxyalkanoate synthesis regulator phasin</fullName>
    </recommendedName>
</protein>
<dbReference type="STRING" id="1299998.AUL39_06140"/>
<reference evidence="2 3" key="1">
    <citation type="submission" date="2015-12" db="EMBL/GenBank/DDBJ databases">
        <title>Draft Genome Sequence of Olsenella scatoligenes SK9K4T; a Producer of 3-Methylindole- (skatole) and 4-Methylphenol- (p-cresol) Isolated from Pig Feces.</title>
        <authorList>
            <person name="Li X."/>
            <person name="Borg B."/>
            <person name="Canibe N."/>
        </authorList>
    </citation>
    <scope>NUCLEOTIDE SEQUENCE [LARGE SCALE GENOMIC DNA]</scope>
    <source>
        <strain evidence="2 3">SK9K4</strain>
    </source>
</reference>
<evidence type="ECO:0000313" key="2">
    <source>
        <dbReference type="EMBL" id="KUH58556.1"/>
    </source>
</evidence>
<dbReference type="Proteomes" id="UP000054078">
    <property type="component" value="Unassembled WGS sequence"/>
</dbReference>